<dbReference type="Proteomes" id="UP000555763">
    <property type="component" value="Unassembled WGS sequence"/>
</dbReference>
<dbReference type="Proteomes" id="UP000711811">
    <property type="component" value="Unassembled WGS sequence"/>
</dbReference>
<evidence type="ECO:0000313" key="3">
    <source>
        <dbReference type="Proteomes" id="UP000555763"/>
    </source>
</evidence>
<organism evidence="2 3">
    <name type="scientific">Escherichia coli</name>
    <dbReference type="NCBI Taxonomy" id="562"/>
    <lineage>
        <taxon>Bacteria</taxon>
        <taxon>Pseudomonadati</taxon>
        <taxon>Pseudomonadota</taxon>
        <taxon>Gammaproteobacteria</taxon>
        <taxon>Enterobacterales</taxon>
        <taxon>Enterobacteriaceae</taxon>
        <taxon>Escherichia</taxon>
    </lineage>
</organism>
<accession>A0A0V9RCA6</accession>
<dbReference type="RefSeq" id="WP_001764495.1">
    <property type="nucleotide sequence ID" value="NZ_BFHM01000057.1"/>
</dbReference>
<dbReference type="EMBL" id="AATCLQ010000145">
    <property type="protein sequence ID" value="EFJ6484853.1"/>
    <property type="molecule type" value="Genomic_DNA"/>
</dbReference>
<reference evidence="2 3" key="1">
    <citation type="submission" date="2020-02" db="EMBL/GenBank/DDBJ databases">
        <authorList>
            <consortium name="PulseNet: The National Subtyping Network for Foodborne Disease Surveillance"/>
            <person name="Tarr C.L."/>
            <person name="Trees E."/>
            <person name="Katz L.S."/>
            <person name="Carleton-Romer H.A."/>
            <person name="Stroika S."/>
            <person name="Kucerova Z."/>
            <person name="Roache K.F."/>
            <person name="Sabol A.L."/>
            <person name="Besser J."/>
            <person name="Gerner-Smidt P."/>
        </authorList>
    </citation>
    <scope>NUCLEOTIDE SEQUENCE [LARGE SCALE GENOMIC DNA]</scope>
    <source>
        <strain evidence="2 3">PNUSAE002719</strain>
    </source>
</reference>
<gene>
    <name evidence="1" type="ORF">A2J79_005339</name>
    <name evidence="2" type="ORF">A5U30_005334</name>
</gene>
<evidence type="ECO:0000313" key="2">
    <source>
        <dbReference type="EMBL" id="EFM8157517.1"/>
    </source>
</evidence>
<protein>
    <submittedName>
        <fullName evidence="2">Uncharacterized protein</fullName>
    </submittedName>
</protein>
<evidence type="ECO:0000313" key="1">
    <source>
        <dbReference type="EMBL" id="EFJ6484853.1"/>
    </source>
</evidence>
<sequence>MNIDFLGKKGNVVFNDFSLKQSIPLNEQRDELKEDMLQVEYPGGYLLDVGWRPSFNINGKFYICLIKDFDWDAPIYNGSAKDIVSLLFEINQAINKL</sequence>
<comment type="caution">
    <text evidence="2">The sequence shown here is derived from an EMBL/GenBank/DDBJ whole genome shotgun (WGS) entry which is preliminary data.</text>
</comment>
<proteinExistence type="predicted"/>
<reference evidence="1" key="2">
    <citation type="submission" date="2020-02" db="EMBL/GenBank/DDBJ databases">
        <authorList>
            <person name="Ashton P.M."/>
            <person name="Dallman T."/>
            <person name="Nair S."/>
            <person name="De Pinna E."/>
            <person name="Peters T."/>
            <person name="Grant K."/>
        </authorList>
    </citation>
    <scope>NUCLEOTIDE SEQUENCE</scope>
    <source>
        <strain evidence="1">93335</strain>
    </source>
</reference>
<name>A0A0V9RCA6_ECOLX</name>
<dbReference type="AlphaFoldDB" id="A0A0V9RCA6"/>
<dbReference type="EMBL" id="AATLZG010000087">
    <property type="protein sequence ID" value="EFM8157517.1"/>
    <property type="molecule type" value="Genomic_DNA"/>
</dbReference>